<dbReference type="GO" id="GO:0005886">
    <property type="term" value="C:plasma membrane"/>
    <property type="evidence" value="ECO:0007669"/>
    <property type="project" value="TreeGrafter"/>
</dbReference>
<dbReference type="GO" id="GO:0006935">
    <property type="term" value="P:chemotaxis"/>
    <property type="evidence" value="ECO:0007669"/>
    <property type="project" value="UniProtKB-KW"/>
</dbReference>
<dbReference type="InterPro" id="IPR004089">
    <property type="entry name" value="MCPsignal_dom"/>
</dbReference>
<dbReference type="PROSITE" id="PS50111">
    <property type="entry name" value="CHEMOTAXIS_TRANSDUC_2"/>
    <property type="match status" value="1"/>
</dbReference>
<accession>A0A1F6GL75</accession>
<organism evidence="9 10">
    <name type="scientific">Candidatus Lambdaproteobacteria bacterium RIFOXYD2_FULL_56_26</name>
    <dbReference type="NCBI Taxonomy" id="1817773"/>
    <lineage>
        <taxon>Bacteria</taxon>
        <taxon>Pseudomonadati</taxon>
        <taxon>Pseudomonadota</taxon>
        <taxon>Candidatus Lambdaproteobacteria</taxon>
    </lineage>
</organism>
<dbReference type="Pfam" id="PF01814">
    <property type="entry name" value="Hemerythrin"/>
    <property type="match status" value="1"/>
</dbReference>
<dbReference type="InterPro" id="IPR035938">
    <property type="entry name" value="Hemerythrin-like_sf"/>
</dbReference>
<sequence>MKEAKADKFNFQRKIVPPKIKLLSVGLLSLGVLLVPAVLTYQATVAIEHVVAGQTLPQVEVQLSQIRYFVFAAMGLSLLALATMTWMIWGLLVGPLKAYQQRTSKVLSGEETIQGDLKDMERGEFAPLIQGFNFFLTQVAKTIQPLRSQSERLTLSSNIFQINTKCILNATTKIQKTAEGDFIALEASAVALEQLTDASKVISDQIHKVGELTLEAETRTNAGAQSVQQAVETMHKIEQSSDKISKIVVTISEIANQTNLLSLNAAIEAAKAAEQGKGFAVVAQEVRNLATRVNKSAVEINQLIQQSQEEVKRGTEVVNQVGLDLKKIVVQVHEVSGQMRALDKAMEDQEKGIESIARQSEGLKNSSAETLKRIEELQQVANSAQAGTHTLTKAALHLDQAIEALDRFDQAEEGKNFIEWSGALSVKVPSLDEQHKVLVHMINLLYQAHLKKLKVEEYADIIDSLVNYTVAHFNFEENMMEAYGYKGFLAHKPLHVDLLATVGDFLGQFKAGRKTLEDLLEILKAWLTNHIQKQDMDYAQPLWDAGAR</sequence>
<evidence type="ECO:0000256" key="5">
    <source>
        <dbReference type="ARBA" id="ARBA00029447"/>
    </source>
</evidence>
<dbReference type="SUPFAM" id="SSF47188">
    <property type="entry name" value="Hemerythrin-like"/>
    <property type="match status" value="1"/>
</dbReference>
<proteinExistence type="inferred from homology"/>
<dbReference type="PANTHER" id="PTHR43531:SF11">
    <property type="entry name" value="METHYL-ACCEPTING CHEMOTAXIS PROTEIN 3"/>
    <property type="match status" value="1"/>
</dbReference>
<dbReference type="InterPro" id="IPR051310">
    <property type="entry name" value="MCP_chemotaxis"/>
</dbReference>
<dbReference type="PANTHER" id="PTHR43531">
    <property type="entry name" value="PROTEIN ICFG"/>
    <property type="match status" value="1"/>
</dbReference>
<dbReference type="InterPro" id="IPR004090">
    <property type="entry name" value="Chemotax_Me-accpt_rcpt"/>
</dbReference>
<evidence type="ECO:0000256" key="6">
    <source>
        <dbReference type="PROSITE-ProRule" id="PRU00284"/>
    </source>
</evidence>
<reference evidence="9 10" key="1">
    <citation type="journal article" date="2016" name="Nat. Commun.">
        <title>Thousands of microbial genomes shed light on interconnected biogeochemical processes in an aquifer system.</title>
        <authorList>
            <person name="Anantharaman K."/>
            <person name="Brown C.T."/>
            <person name="Hug L.A."/>
            <person name="Sharon I."/>
            <person name="Castelle C.J."/>
            <person name="Probst A.J."/>
            <person name="Thomas B.C."/>
            <person name="Singh A."/>
            <person name="Wilkins M.J."/>
            <person name="Karaoz U."/>
            <person name="Brodie E.L."/>
            <person name="Williams K.H."/>
            <person name="Hubbard S.S."/>
            <person name="Banfield J.F."/>
        </authorList>
    </citation>
    <scope>NUCLEOTIDE SEQUENCE [LARGE SCALE GENOMIC DNA]</scope>
</reference>
<feature type="transmembrane region" description="Helical" evidence="7">
    <location>
        <begin position="66"/>
        <end position="92"/>
    </location>
</feature>
<keyword evidence="3" id="KW-0479">Metal-binding</keyword>
<keyword evidence="7" id="KW-0472">Membrane</keyword>
<dbReference type="InterPro" id="IPR012827">
    <property type="entry name" value="Hemerythrin_metal-bd"/>
</dbReference>
<dbReference type="GO" id="GO:0004888">
    <property type="term" value="F:transmembrane signaling receptor activity"/>
    <property type="evidence" value="ECO:0007669"/>
    <property type="project" value="InterPro"/>
</dbReference>
<comment type="similarity">
    <text evidence="1">Belongs to the hemerythrin family.</text>
</comment>
<dbReference type="PROSITE" id="PS00550">
    <property type="entry name" value="HEMERYTHRINS"/>
    <property type="match status" value="1"/>
</dbReference>
<dbReference type="CDD" id="cd12107">
    <property type="entry name" value="Hemerythrin"/>
    <property type="match status" value="1"/>
</dbReference>
<dbReference type="Gene3D" id="1.20.120.50">
    <property type="entry name" value="Hemerythrin-like"/>
    <property type="match status" value="1"/>
</dbReference>
<protein>
    <recommendedName>
        <fullName evidence="8">Methyl-accepting transducer domain-containing protein</fullName>
    </recommendedName>
</protein>
<dbReference type="InterPro" id="IPR016131">
    <property type="entry name" value="Haemerythrin_Fe_BS"/>
</dbReference>
<evidence type="ECO:0000256" key="1">
    <source>
        <dbReference type="ARBA" id="ARBA00010587"/>
    </source>
</evidence>
<dbReference type="SMART" id="SM00283">
    <property type="entry name" value="MA"/>
    <property type="match status" value="1"/>
</dbReference>
<dbReference type="PRINTS" id="PR00260">
    <property type="entry name" value="CHEMTRNSDUCR"/>
</dbReference>
<evidence type="ECO:0000313" key="10">
    <source>
        <dbReference type="Proteomes" id="UP000177583"/>
    </source>
</evidence>
<evidence type="ECO:0000256" key="7">
    <source>
        <dbReference type="SAM" id="Phobius"/>
    </source>
</evidence>
<keyword evidence="2" id="KW-0145">Chemotaxis</keyword>
<dbReference type="Pfam" id="PF00015">
    <property type="entry name" value="MCPsignal"/>
    <property type="match status" value="1"/>
</dbReference>
<dbReference type="EMBL" id="MFNF01000066">
    <property type="protein sequence ID" value="OGG98863.1"/>
    <property type="molecule type" value="Genomic_DNA"/>
</dbReference>
<evidence type="ECO:0000259" key="8">
    <source>
        <dbReference type="PROSITE" id="PS50111"/>
    </source>
</evidence>
<dbReference type="Proteomes" id="UP000177583">
    <property type="component" value="Unassembled WGS sequence"/>
</dbReference>
<dbReference type="Gene3D" id="1.10.287.950">
    <property type="entry name" value="Methyl-accepting chemotaxis protein"/>
    <property type="match status" value="1"/>
</dbReference>
<feature type="domain" description="Methyl-accepting transducer" evidence="8">
    <location>
        <begin position="156"/>
        <end position="378"/>
    </location>
</feature>
<dbReference type="SUPFAM" id="SSF58104">
    <property type="entry name" value="Methyl-accepting chemotaxis protein (MCP) signaling domain"/>
    <property type="match status" value="1"/>
</dbReference>
<dbReference type="NCBIfam" id="NF033749">
    <property type="entry name" value="bact_hemeryth"/>
    <property type="match status" value="1"/>
</dbReference>
<keyword evidence="6" id="KW-0807">Transducer</keyword>
<dbReference type="GO" id="GO:0007165">
    <property type="term" value="P:signal transduction"/>
    <property type="evidence" value="ECO:0007669"/>
    <property type="project" value="UniProtKB-KW"/>
</dbReference>
<gene>
    <name evidence="9" type="ORF">A2557_13240</name>
</gene>
<dbReference type="InterPro" id="IPR012312">
    <property type="entry name" value="Hemerythrin-like"/>
</dbReference>
<keyword evidence="7" id="KW-0812">Transmembrane</keyword>
<evidence type="ECO:0000313" key="9">
    <source>
        <dbReference type="EMBL" id="OGG98863.1"/>
    </source>
</evidence>
<name>A0A1F6GL75_9PROT</name>
<comment type="caution">
    <text evidence="9">The sequence shown here is derived from an EMBL/GenBank/DDBJ whole genome shotgun (WGS) entry which is preliminary data.</text>
</comment>
<comment type="similarity">
    <text evidence="5">Belongs to the methyl-accepting chemotaxis (MCP) protein family.</text>
</comment>
<evidence type="ECO:0000256" key="3">
    <source>
        <dbReference type="ARBA" id="ARBA00022723"/>
    </source>
</evidence>
<evidence type="ECO:0000256" key="4">
    <source>
        <dbReference type="ARBA" id="ARBA00023004"/>
    </source>
</evidence>
<evidence type="ECO:0000256" key="2">
    <source>
        <dbReference type="ARBA" id="ARBA00022500"/>
    </source>
</evidence>
<dbReference type="NCBIfam" id="TIGR02481">
    <property type="entry name" value="hemeryth_dom"/>
    <property type="match status" value="1"/>
</dbReference>
<keyword evidence="7" id="KW-1133">Transmembrane helix</keyword>
<dbReference type="GO" id="GO:0046872">
    <property type="term" value="F:metal ion binding"/>
    <property type="evidence" value="ECO:0007669"/>
    <property type="project" value="UniProtKB-KW"/>
</dbReference>
<keyword evidence="4" id="KW-0408">Iron</keyword>
<dbReference type="AlphaFoldDB" id="A0A1F6GL75"/>